<keyword evidence="5 10" id="KW-0552">Olfaction</keyword>
<sequence>MSFQNVEPSFNQSRDQLISFIDFFKCENILQLFGITFLPEYLKNNLKWSKIHRNIAWSGVGIFFLLAQNSVSVYQKDVFNGRKSSLVPMLENSSINGIMTLMFLKSYLLFYRHRVKLTHIIAKLEQHFPQPSLEQYSLHTRKYLKQIEAFRVISIVYNIAQFCHFCSTPFLYKFYGWLISMDVDLKPVYSYIVPFDQHNLFYYVPFNLIGMWIGAVAVFTILATDLFFASIINIVVMEFDNLSQKFSGIDWNDNEGENIGIKKLKSLVVIHNELMDISTELNAIFTLILFSNVFASITGICIYTFLAVSSGVSKYFWFRYSSSIFTMFLQIFTICFYGQRLSESSLNMIEGIYNGVWYKASPKYRKFVLTIMIRSQREMKIRA</sequence>
<comment type="caution">
    <text evidence="10">Lacks conserved residue(s) required for the propagation of feature annotation.</text>
</comment>
<dbReference type="PANTHER" id="PTHR21137:SF35">
    <property type="entry name" value="ODORANT RECEPTOR 19A-RELATED"/>
    <property type="match status" value="1"/>
</dbReference>
<keyword evidence="9 10" id="KW-0807">Transducer</keyword>
<dbReference type="EMBL" id="JADBJN010000003">
    <property type="protein sequence ID" value="KAG5674149.1"/>
    <property type="molecule type" value="Genomic_DNA"/>
</dbReference>
<proteinExistence type="inferred from homology"/>
<evidence type="ECO:0000256" key="1">
    <source>
        <dbReference type="ARBA" id="ARBA00004651"/>
    </source>
</evidence>
<feature type="transmembrane region" description="Helical" evidence="10">
    <location>
        <begin position="283"/>
        <end position="305"/>
    </location>
</feature>
<keyword evidence="6 10" id="KW-1133">Transmembrane helix</keyword>
<gene>
    <name evidence="11" type="ORF">PVAND_004133</name>
</gene>
<dbReference type="Pfam" id="PF02949">
    <property type="entry name" value="7tm_6"/>
    <property type="match status" value="1"/>
</dbReference>
<evidence type="ECO:0000256" key="6">
    <source>
        <dbReference type="ARBA" id="ARBA00022989"/>
    </source>
</evidence>
<dbReference type="OrthoDB" id="6617147at2759"/>
<evidence type="ECO:0000256" key="3">
    <source>
        <dbReference type="ARBA" id="ARBA00022606"/>
    </source>
</evidence>
<dbReference type="GO" id="GO:0004984">
    <property type="term" value="F:olfactory receptor activity"/>
    <property type="evidence" value="ECO:0007669"/>
    <property type="project" value="InterPro"/>
</dbReference>
<name>A0A9J6BX97_POLVA</name>
<keyword evidence="8 10" id="KW-0675">Receptor</keyword>
<evidence type="ECO:0000256" key="8">
    <source>
        <dbReference type="ARBA" id="ARBA00023170"/>
    </source>
</evidence>
<evidence type="ECO:0000256" key="9">
    <source>
        <dbReference type="ARBA" id="ARBA00023224"/>
    </source>
</evidence>
<accession>A0A9J6BX97</accession>
<dbReference type="PANTHER" id="PTHR21137">
    <property type="entry name" value="ODORANT RECEPTOR"/>
    <property type="match status" value="1"/>
</dbReference>
<feature type="transmembrane region" description="Helical" evidence="10">
    <location>
        <begin position="55"/>
        <end position="74"/>
    </location>
</feature>
<evidence type="ECO:0000256" key="10">
    <source>
        <dbReference type="RuleBase" id="RU351113"/>
    </source>
</evidence>
<evidence type="ECO:0000256" key="7">
    <source>
        <dbReference type="ARBA" id="ARBA00023136"/>
    </source>
</evidence>
<comment type="similarity">
    <text evidence="10">Belongs to the insect chemoreceptor superfamily. Heteromeric odorant receptor channel (TC 1.A.69) family.</text>
</comment>
<organism evidence="11 12">
    <name type="scientific">Polypedilum vanderplanki</name>
    <name type="common">Sleeping chironomid midge</name>
    <dbReference type="NCBI Taxonomy" id="319348"/>
    <lineage>
        <taxon>Eukaryota</taxon>
        <taxon>Metazoa</taxon>
        <taxon>Ecdysozoa</taxon>
        <taxon>Arthropoda</taxon>
        <taxon>Hexapoda</taxon>
        <taxon>Insecta</taxon>
        <taxon>Pterygota</taxon>
        <taxon>Neoptera</taxon>
        <taxon>Endopterygota</taxon>
        <taxon>Diptera</taxon>
        <taxon>Nematocera</taxon>
        <taxon>Chironomoidea</taxon>
        <taxon>Chironomidae</taxon>
        <taxon>Chironominae</taxon>
        <taxon>Polypedilum</taxon>
        <taxon>Polypedilum</taxon>
    </lineage>
</organism>
<dbReference type="GO" id="GO:0007165">
    <property type="term" value="P:signal transduction"/>
    <property type="evidence" value="ECO:0007669"/>
    <property type="project" value="UniProtKB-KW"/>
</dbReference>
<feature type="transmembrane region" description="Helical" evidence="10">
    <location>
        <begin position="209"/>
        <end position="236"/>
    </location>
</feature>
<evidence type="ECO:0000313" key="12">
    <source>
        <dbReference type="Proteomes" id="UP001107558"/>
    </source>
</evidence>
<keyword evidence="2" id="KW-1003">Cell membrane</keyword>
<dbReference type="Proteomes" id="UP001107558">
    <property type="component" value="Chromosome 3"/>
</dbReference>
<keyword evidence="3 10" id="KW-0716">Sensory transduction</keyword>
<dbReference type="GO" id="GO:0005549">
    <property type="term" value="F:odorant binding"/>
    <property type="evidence" value="ECO:0007669"/>
    <property type="project" value="InterPro"/>
</dbReference>
<keyword evidence="12" id="KW-1185">Reference proteome</keyword>
<comment type="subcellular location">
    <subcellularLocation>
        <location evidence="1 10">Cell membrane</location>
        <topology evidence="1 10">Multi-pass membrane protein</topology>
    </subcellularLocation>
</comment>
<evidence type="ECO:0000256" key="5">
    <source>
        <dbReference type="ARBA" id="ARBA00022725"/>
    </source>
</evidence>
<feature type="transmembrane region" description="Helical" evidence="10">
    <location>
        <begin position="317"/>
        <end position="338"/>
    </location>
</feature>
<evidence type="ECO:0000256" key="2">
    <source>
        <dbReference type="ARBA" id="ARBA00022475"/>
    </source>
</evidence>
<evidence type="ECO:0000313" key="11">
    <source>
        <dbReference type="EMBL" id="KAG5674149.1"/>
    </source>
</evidence>
<dbReference type="GO" id="GO:0005886">
    <property type="term" value="C:plasma membrane"/>
    <property type="evidence" value="ECO:0007669"/>
    <property type="project" value="UniProtKB-SubCell"/>
</dbReference>
<comment type="caution">
    <text evidence="11">The sequence shown here is derived from an EMBL/GenBank/DDBJ whole genome shotgun (WGS) entry which is preliminary data.</text>
</comment>
<keyword evidence="7 10" id="KW-0472">Membrane</keyword>
<dbReference type="InterPro" id="IPR004117">
    <property type="entry name" value="7tm6_olfct_rcpt"/>
</dbReference>
<dbReference type="AlphaFoldDB" id="A0A9J6BX97"/>
<feature type="transmembrane region" description="Helical" evidence="10">
    <location>
        <begin position="94"/>
        <end position="111"/>
    </location>
</feature>
<keyword evidence="4 10" id="KW-0812">Transmembrane</keyword>
<evidence type="ECO:0000256" key="4">
    <source>
        <dbReference type="ARBA" id="ARBA00022692"/>
    </source>
</evidence>
<protein>
    <recommendedName>
        <fullName evidence="10">Odorant receptor</fullName>
    </recommendedName>
</protein>
<reference evidence="11" key="1">
    <citation type="submission" date="2021-03" db="EMBL/GenBank/DDBJ databases">
        <title>Chromosome level genome of the anhydrobiotic midge Polypedilum vanderplanki.</title>
        <authorList>
            <person name="Yoshida Y."/>
            <person name="Kikawada T."/>
            <person name="Gusev O."/>
        </authorList>
    </citation>
    <scope>NUCLEOTIDE SEQUENCE</scope>
    <source>
        <strain evidence="11">NIAS01</strain>
        <tissue evidence="11">Whole body or cell culture</tissue>
    </source>
</reference>
<feature type="transmembrane region" description="Helical" evidence="10">
    <location>
        <begin position="149"/>
        <end position="172"/>
    </location>
</feature>